<evidence type="ECO:0000313" key="2">
    <source>
        <dbReference type="EMBL" id="MBR7676719.1"/>
    </source>
</evidence>
<dbReference type="PANTHER" id="PTHR43784:SF2">
    <property type="entry name" value="GDSL-LIKE LIPASE_ACYLHYDROLASE, PUTATIVE (AFU_ORTHOLOGUE AFUA_2G00820)-RELATED"/>
    <property type="match status" value="1"/>
</dbReference>
<dbReference type="GO" id="GO:0016787">
    <property type="term" value="F:hydrolase activity"/>
    <property type="evidence" value="ECO:0007669"/>
    <property type="project" value="UniProtKB-KW"/>
</dbReference>
<dbReference type="PANTHER" id="PTHR43784">
    <property type="entry name" value="GDSL-LIKE LIPASE/ACYLHYDROLASE, PUTATIVE (AFU_ORTHOLOGUE AFUA_2G00820)-RELATED"/>
    <property type="match status" value="1"/>
</dbReference>
<dbReference type="InterPro" id="IPR036514">
    <property type="entry name" value="SGNH_hydro_sf"/>
</dbReference>
<sequence>MVLGDEVAAGHSDPCDGYAASSWADRLAAALRSTQPCLAYRNLGRRGLSVSEIRAGQVAKALAFKGDLAAAVVGVDHVLGQSFDADSTETELSRIIGPLRDARADVIVIGPFDISRSGLISETRRPEINQCLRQLAHRTHELAVQRGAMHVDLASHPASADPGIYSRDGRHFSARGHAVAAATVIRHLADRLSGRGTSV</sequence>
<dbReference type="InterPro" id="IPR053140">
    <property type="entry name" value="GDSL_Rv0518-like"/>
</dbReference>
<dbReference type="SUPFAM" id="SSF52266">
    <property type="entry name" value="SGNH hydrolase"/>
    <property type="match status" value="1"/>
</dbReference>
<name>A0A8T4IX23_9ACTN</name>
<comment type="caution">
    <text evidence="2">The sequence shown here is derived from an EMBL/GenBank/DDBJ whole genome shotgun (WGS) entry which is preliminary data.</text>
</comment>
<dbReference type="Gene3D" id="3.40.50.1110">
    <property type="entry name" value="SGNH hydrolase"/>
    <property type="match status" value="1"/>
</dbReference>
<evidence type="ECO:0000259" key="1">
    <source>
        <dbReference type="Pfam" id="PF13472"/>
    </source>
</evidence>
<dbReference type="InterPro" id="IPR013830">
    <property type="entry name" value="SGNH_hydro"/>
</dbReference>
<dbReference type="EMBL" id="JAGSMN010000729">
    <property type="protein sequence ID" value="MBR7676719.1"/>
    <property type="molecule type" value="Genomic_DNA"/>
</dbReference>
<dbReference type="CDD" id="cd01832">
    <property type="entry name" value="SGNH_hydrolase_like_1"/>
    <property type="match status" value="1"/>
</dbReference>
<evidence type="ECO:0000313" key="3">
    <source>
        <dbReference type="Proteomes" id="UP000675554"/>
    </source>
</evidence>
<keyword evidence="2" id="KW-0378">Hydrolase</keyword>
<proteinExistence type="predicted"/>
<protein>
    <submittedName>
        <fullName evidence="2">SGNH/GDSL hydrolase family protein</fullName>
    </submittedName>
</protein>
<feature type="domain" description="SGNH hydrolase-type esterase" evidence="1">
    <location>
        <begin position="2"/>
        <end position="179"/>
    </location>
</feature>
<dbReference type="Pfam" id="PF13472">
    <property type="entry name" value="Lipase_GDSL_2"/>
    <property type="match status" value="1"/>
</dbReference>
<organism evidence="2 3">
    <name type="scientific">Streptomyces daliensis</name>
    <dbReference type="NCBI Taxonomy" id="299421"/>
    <lineage>
        <taxon>Bacteria</taxon>
        <taxon>Bacillati</taxon>
        <taxon>Actinomycetota</taxon>
        <taxon>Actinomycetes</taxon>
        <taxon>Kitasatosporales</taxon>
        <taxon>Streptomycetaceae</taxon>
        <taxon>Streptomyces</taxon>
    </lineage>
</organism>
<dbReference type="AlphaFoldDB" id="A0A8T4IX23"/>
<gene>
    <name evidence="2" type="ORF">KDA82_27675</name>
</gene>
<accession>A0A8T4IX23</accession>
<keyword evidence="3" id="KW-1185">Reference proteome</keyword>
<dbReference type="Proteomes" id="UP000675554">
    <property type="component" value="Unassembled WGS sequence"/>
</dbReference>
<reference evidence="2" key="1">
    <citation type="submission" date="2021-04" db="EMBL/GenBank/DDBJ databases">
        <title>Sequencing of actinobacteria type strains.</title>
        <authorList>
            <person name="Nguyen G.-S."/>
            <person name="Wentzel A."/>
        </authorList>
    </citation>
    <scope>NUCLEOTIDE SEQUENCE</scope>
    <source>
        <strain evidence="2">DSM 42095</strain>
    </source>
</reference>